<dbReference type="RefSeq" id="WP_139210712.1">
    <property type="nucleotide sequence ID" value="NZ_FNNU01000003.1"/>
</dbReference>
<sequence>MSGTPPFEILLPEALLQDGVPDLRIASKFLALLAESGNEVQHLEVFAGMPLVNSPVPAIKQFLAVVNGARQLDAFISQVSAMLFPGRAGSKGSLCCVVAGAFTEFEITESGKNAAINWQIVRHTRPAA</sequence>
<name>A0A1H2ZQS6_9PSED</name>
<dbReference type="Proteomes" id="UP000243778">
    <property type="component" value="Unassembled WGS sequence"/>
</dbReference>
<evidence type="ECO:0000313" key="1">
    <source>
        <dbReference type="EMBL" id="SDX19204.1"/>
    </source>
</evidence>
<gene>
    <name evidence="1" type="ORF">SAMN05216287_2393</name>
</gene>
<keyword evidence="2" id="KW-1185">Reference proteome</keyword>
<dbReference type="EMBL" id="FNNU01000003">
    <property type="protein sequence ID" value="SDX19204.1"/>
    <property type="molecule type" value="Genomic_DNA"/>
</dbReference>
<proteinExistence type="predicted"/>
<dbReference type="STRING" id="1007099.SAMN05216287_2393"/>
<accession>A0A1H2ZQS6</accession>
<dbReference type="AlphaFoldDB" id="A0A1H2ZQS6"/>
<evidence type="ECO:0000313" key="2">
    <source>
        <dbReference type="Proteomes" id="UP000243778"/>
    </source>
</evidence>
<organism evidence="1 2">
    <name type="scientific">Pseudomonas kuykendallii</name>
    <dbReference type="NCBI Taxonomy" id="1007099"/>
    <lineage>
        <taxon>Bacteria</taxon>
        <taxon>Pseudomonadati</taxon>
        <taxon>Pseudomonadota</taxon>
        <taxon>Gammaproteobacteria</taxon>
        <taxon>Pseudomonadales</taxon>
        <taxon>Pseudomonadaceae</taxon>
        <taxon>Pseudomonas</taxon>
    </lineage>
</organism>
<reference evidence="2" key="1">
    <citation type="submission" date="2016-10" db="EMBL/GenBank/DDBJ databases">
        <authorList>
            <person name="Varghese N."/>
            <person name="Submissions S."/>
        </authorList>
    </citation>
    <scope>NUCLEOTIDE SEQUENCE [LARGE SCALE GENOMIC DNA]</scope>
    <source>
        <strain evidence="2">NRRL B-59562</strain>
    </source>
</reference>
<dbReference type="OrthoDB" id="9876732at2"/>
<protein>
    <submittedName>
        <fullName evidence="1">Uncharacterized protein</fullName>
    </submittedName>
</protein>